<dbReference type="Proteomes" id="UP000028545">
    <property type="component" value="Unassembled WGS sequence"/>
</dbReference>
<gene>
    <name evidence="10" type="ORF">SAPIO_CDS8150</name>
</gene>
<dbReference type="PANTHER" id="PTHR11774">
    <property type="entry name" value="GERANYLGERANYL TRANSFERASE TYPE BETA SUBUNIT"/>
    <property type="match status" value="1"/>
</dbReference>
<dbReference type="InterPro" id="IPR045089">
    <property type="entry name" value="PGGT1B-like"/>
</dbReference>
<evidence type="ECO:0000256" key="8">
    <source>
        <dbReference type="SAM" id="MobiDB-lite"/>
    </source>
</evidence>
<evidence type="ECO:0000259" key="9">
    <source>
        <dbReference type="Pfam" id="PF00432"/>
    </source>
</evidence>
<evidence type="ECO:0000256" key="2">
    <source>
        <dbReference type="ARBA" id="ARBA00010497"/>
    </source>
</evidence>
<dbReference type="InterPro" id="IPR001330">
    <property type="entry name" value="Prenyltrans"/>
</dbReference>
<keyword evidence="3" id="KW-0637">Prenyltransferase</keyword>
<accession>A0A084FYZ9</accession>
<dbReference type="GO" id="GO:0046872">
    <property type="term" value="F:metal ion binding"/>
    <property type="evidence" value="ECO:0007669"/>
    <property type="project" value="UniProtKB-KW"/>
</dbReference>
<dbReference type="AlphaFoldDB" id="A0A084FYZ9"/>
<evidence type="ECO:0000256" key="4">
    <source>
        <dbReference type="ARBA" id="ARBA00022679"/>
    </source>
</evidence>
<dbReference type="Pfam" id="PF00432">
    <property type="entry name" value="Prenyltrans"/>
    <property type="match status" value="2"/>
</dbReference>
<dbReference type="VEuPathDB" id="FungiDB:SAPIO_CDS8150"/>
<comment type="cofactor">
    <cofactor evidence="1">
        <name>Zn(2+)</name>
        <dbReference type="ChEBI" id="CHEBI:29105"/>
    </cofactor>
</comment>
<evidence type="ECO:0000256" key="1">
    <source>
        <dbReference type="ARBA" id="ARBA00001947"/>
    </source>
</evidence>
<proteinExistence type="inferred from homology"/>
<comment type="caution">
    <text evidence="10">The sequence shown here is derived from an EMBL/GenBank/DDBJ whole genome shotgun (WGS) entry which is preliminary data.</text>
</comment>
<feature type="domain" description="Prenyltransferase alpha-alpha toroid" evidence="9">
    <location>
        <begin position="312"/>
        <end position="380"/>
    </location>
</feature>
<comment type="similarity">
    <text evidence="2">Belongs to the protein prenyltransferase subunit beta family.</text>
</comment>
<dbReference type="RefSeq" id="XP_016640110.1">
    <property type="nucleotide sequence ID" value="XM_016789847.1"/>
</dbReference>
<dbReference type="OrthoDB" id="10261146at2759"/>
<evidence type="ECO:0000256" key="7">
    <source>
        <dbReference type="ARBA" id="ARBA00022833"/>
    </source>
</evidence>
<dbReference type="HOGENOM" id="CLU_028946_1_0_1"/>
<sequence length="399" mass="43837">MRSRPRAVKTRPGVQFKRRRSMAETTPQTFPFRPAPAGSRGPGPFAYGIAPVPDLYTSQPIIRDPLETSTSEIQDETVAQCLPYLRGDVTSLNYNRHGVPNLVRGKHKNFLKRNLRTLPAPFVAADASRPWMLLWNLTGLALLGEDVSSYETALIDTALTMQNRSGGFGGGHGQMSHLATTYACVLALAVCGTQEAYDVIDRRALWKWLCSLKQPNGGFQIAYGGEVDVRGAYCAAVIISLLNLPLDLSPDSPAWTPERPTLFTGLADYVRRCQTFEGGISGQPDAEAHGAYAFCALGCLSILDAPHRTIPKPSDSYHTYYVLAGLSSAQHYWHLEEDPAVFSQATGLPASNWVVSPYFDGGEQIFDEEDRVVPLHPVYTIPQQKVDDIVKYFGSKPGF</sequence>
<organism evidence="10 11">
    <name type="scientific">Pseudallescheria apiosperma</name>
    <name type="common">Scedosporium apiospermum</name>
    <dbReference type="NCBI Taxonomy" id="563466"/>
    <lineage>
        <taxon>Eukaryota</taxon>
        <taxon>Fungi</taxon>
        <taxon>Dikarya</taxon>
        <taxon>Ascomycota</taxon>
        <taxon>Pezizomycotina</taxon>
        <taxon>Sordariomycetes</taxon>
        <taxon>Hypocreomycetidae</taxon>
        <taxon>Microascales</taxon>
        <taxon>Microascaceae</taxon>
        <taxon>Scedosporium</taxon>
    </lineage>
</organism>
<feature type="domain" description="Prenyltransferase alpha-alpha toroid" evidence="9">
    <location>
        <begin position="103"/>
        <end position="307"/>
    </location>
</feature>
<reference evidence="10 11" key="1">
    <citation type="journal article" date="2014" name="Genome Announc.">
        <title>Draft genome sequence of the pathogenic fungus Scedosporium apiospermum.</title>
        <authorList>
            <person name="Vandeputte P."/>
            <person name="Ghamrawi S."/>
            <person name="Rechenmann M."/>
            <person name="Iltis A."/>
            <person name="Giraud S."/>
            <person name="Fleury M."/>
            <person name="Thornton C."/>
            <person name="Delhaes L."/>
            <person name="Meyer W."/>
            <person name="Papon N."/>
            <person name="Bouchara J.P."/>
        </authorList>
    </citation>
    <scope>NUCLEOTIDE SEQUENCE [LARGE SCALE GENOMIC DNA]</scope>
    <source>
        <strain evidence="10 11">IHEM 14462</strain>
    </source>
</reference>
<keyword evidence="11" id="KW-1185">Reference proteome</keyword>
<dbReference type="InterPro" id="IPR008930">
    <property type="entry name" value="Terpenoid_cyclase/PrenylTrfase"/>
</dbReference>
<dbReference type="GO" id="GO:0005965">
    <property type="term" value="C:protein farnesyltransferase complex"/>
    <property type="evidence" value="ECO:0007669"/>
    <property type="project" value="TreeGrafter"/>
</dbReference>
<dbReference type="SUPFAM" id="SSF48239">
    <property type="entry name" value="Terpenoid cyclases/Protein prenyltransferases"/>
    <property type="match status" value="1"/>
</dbReference>
<dbReference type="Gene3D" id="1.50.10.20">
    <property type="match status" value="2"/>
</dbReference>
<keyword evidence="6" id="KW-0677">Repeat</keyword>
<evidence type="ECO:0000256" key="5">
    <source>
        <dbReference type="ARBA" id="ARBA00022723"/>
    </source>
</evidence>
<dbReference type="KEGG" id="sapo:SAPIO_CDS8150"/>
<keyword evidence="7" id="KW-0862">Zinc</keyword>
<dbReference type="PANTHER" id="PTHR11774:SF6">
    <property type="entry name" value="PROTEIN FARNESYLTRANSFERASE SUBUNIT BETA"/>
    <property type="match status" value="1"/>
</dbReference>
<dbReference type="OMA" id="WHLEEDP"/>
<protein>
    <recommendedName>
        <fullName evidence="9">Prenyltransferase alpha-alpha toroid domain-containing protein</fullName>
    </recommendedName>
</protein>
<dbReference type="GeneID" id="27727222"/>
<keyword evidence="4" id="KW-0808">Transferase</keyword>
<feature type="region of interest" description="Disordered" evidence="8">
    <location>
        <begin position="1"/>
        <end position="37"/>
    </location>
</feature>
<dbReference type="GO" id="GO:0004660">
    <property type="term" value="F:protein farnesyltransferase activity"/>
    <property type="evidence" value="ECO:0007669"/>
    <property type="project" value="TreeGrafter"/>
</dbReference>
<evidence type="ECO:0000256" key="3">
    <source>
        <dbReference type="ARBA" id="ARBA00022602"/>
    </source>
</evidence>
<name>A0A084FYZ9_PSEDA</name>
<keyword evidence="5" id="KW-0479">Metal-binding</keyword>
<evidence type="ECO:0000256" key="6">
    <source>
        <dbReference type="ARBA" id="ARBA00022737"/>
    </source>
</evidence>
<evidence type="ECO:0000313" key="10">
    <source>
        <dbReference type="EMBL" id="KEZ40311.1"/>
    </source>
</evidence>
<evidence type="ECO:0000313" key="11">
    <source>
        <dbReference type="Proteomes" id="UP000028545"/>
    </source>
</evidence>
<dbReference type="EMBL" id="JOWA01000121">
    <property type="protein sequence ID" value="KEZ40311.1"/>
    <property type="molecule type" value="Genomic_DNA"/>
</dbReference>